<sequence>MLINILYFGSKQHQQWQQQQHQQRETCEHQQQEHQRQWRRRELRKVARYRWSLVNVQKRCEQLCINMLVTFSPMVTT</sequence>
<gene>
    <name evidence="1" type="ORF">K450DRAFT_237945</name>
</gene>
<reference evidence="1" key="2">
    <citation type="journal article" date="2022" name="Proc. Natl. Acad. Sci. U.S.A.">
        <title>Diploid-dominant life cycles characterize the early evolution of Fungi.</title>
        <authorList>
            <person name="Amses K.R."/>
            <person name="Simmons D.R."/>
            <person name="Longcore J.E."/>
            <person name="Mondo S.J."/>
            <person name="Seto K."/>
            <person name="Jeronimo G.H."/>
            <person name="Bonds A.E."/>
            <person name="Quandt C.A."/>
            <person name="Davis W.J."/>
            <person name="Chang Y."/>
            <person name="Federici B.A."/>
            <person name="Kuo A."/>
            <person name="LaButti K."/>
            <person name="Pangilinan J."/>
            <person name="Andreopoulos W."/>
            <person name="Tritt A."/>
            <person name="Riley R."/>
            <person name="Hundley H."/>
            <person name="Johnson J."/>
            <person name="Lipzen A."/>
            <person name="Barry K."/>
            <person name="Lang B.F."/>
            <person name="Cuomo C.A."/>
            <person name="Buchler N.E."/>
            <person name="Grigoriev I.V."/>
            <person name="Spatafora J.W."/>
            <person name="Stajich J.E."/>
            <person name="James T.Y."/>
        </authorList>
    </citation>
    <scope>NUCLEOTIDE SEQUENCE</scope>
    <source>
        <strain evidence="1">AG</strain>
    </source>
</reference>
<dbReference type="GeneID" id="75913851"/>
<dbReference type="EMBL" id="MU620913">
    <property type="protein sequence ID" value="KAI8580318.1"/>
    <property type="molecule type" value="Genomic_DNA"/>
</dbReference>
<dbReference type="Proteomes" id="UP001206595">
    <property type="component" value="Unassembled WGS sequence"/>
</dbReference>
<name>A0AAD5EAB8_UMBRA</name>
<evidence type="ECO:0000313" key="2">
    <source>
        <dbReference type="Proteomes" id="UP001206595"/>
    </source>
</evidence>
<dbReference type="RefSeq" id="XP_051445322.1">
    <property type="nucleotide sequence ID" value="XM_051588506.1"/>
</dbReference>
<dbReference type="AlphaFoldDB" id="A0AAD5EAB8"/>
<proteinExistence type="predicted"/>
<protein>
    <submittedName>
        <fullName evidence="1">Uncharacterized protein</fullName>
    </submittedName>
</protein>
<accession>A0AAD5EAB8</accession>
<reference evidence="1" key="1">
    <citation type="submission" date="2021-06" db="EMBL/GenBank/DDBJ databases">
        <authorList>
            <consortium name="DOE Joint Genome Institute"/>
            <person name="Mondo S.J."/>
            <person name="Amses K.R."/>
            <person name="Simmons D.R."/>
            <person name="Longcore J.E."/>
            <person name="Seto K."/>
            <person name="Alves G.H."/>
            <person name="Bonds A.E."/>
            <person name="Quandt C.A."/>
            <person name="Davis W.J."/>
            <person name="Chang Y."/>
            <person name="Letcher P.M."/>
            <person name="Powell M.J."/>
            <person name="Kuo A."/>
            <person name="Labutti K."/>
            <person name="Pangilinan J."/>
            <person name="Andreopoulos W."/>
            <person name="Tritt A."/>
            <person name="Riley R."/>
            <person name="Hundley H."/>
            <person name="Johnson J."/>
            <person name="Lipzen A."/>
            <person name="Barry K."/>
            <person name="Berbee M.L."/>
            <person name="Buchler N.E."/>
            <person name="Grigoriev I.V."/>
            <person name="Spatafora J.W."/>
            <person name="Stajich J.E."/>
            <person name="James T.Y."/>
        </authorList>
    </citation>
    <scope>NUCLEOTIDE SEQUENCE</scope>
    <source>
        <strain evidence="1">AG</strain>
    </source>
</reference>
<comment type="caution">
    <text evidence="1">The sequence shown here is derived from an EMBL/GenBank/DDBJ whole genome shotgun (WGS) entry which is preliminary data.</text>
</comment>
<keyword evidence="2" id="KW-1185">Reference proteome</keyword>
<organism evidence="1 2">
    <name type="scientific">Umbelopsis ramanniana AG</name>
    <dbReference type="NCBI Taxonomy" id="1314678"/>
    <lineage>
        <taxon>Eukaryota</taxon>
        <taxon>Fungi</taxon>
        <taxon>Fungi incertae sedis</taxon>
        <taxon>Mucoromycota</taxon>
        <taxon>Mucoromycotina</taxon>
        <taxon>Umbelopsidomycetes</taxon>
        <taxon>Umbelopsidales</taxon>
        <taxon>Umbelopsidaceae</taxon>
        <taxon>Umbelopsis</taxon>
    </lineage>
</organism>
<evidence type="ECO:0000313" key="1">
    <source>
        <dbReference type="EMBL" id="KAI8580318.1"/>
    </source>
</evidence>